<feature type="domain" description="Cytochrome b561" evidence="13">
    <location>
        <begin position="202"/>
        <end position="403"/>
    </location>
</feature>
<feature type="transmembrane region" description="Helical" evidence="12">
    <location>
        <begin position="348"/>
        <end position="367"/>
    </location>
</feature>
<evidence type="ECO:0000256" key="1">
    <source>
        <dbReference type="ARBA" id="ARBA00001970"/>
    </source>
</evidence>
<dbReference type="Proteomes" id="UP000250275">
    <property type="component" value="Unassembled WGS sequence"/>
</dbReference>
<feature type="transmembrane region" description="Helical" evidence="12">
    <location>
        <begin position="201"/>
        <end position="226"/>
    </location>
</feature>
<keyword evidence="10 12" id="KW-0472">Membrane</keyword>
<dbReference type="GO" id="GO:0046872">
    <property type="term" value="F:metal ion binding"/>
    <property type="evidence" value="ECO:0007669"/>
    <property type="project" value="UniProtKB-KW"/>
</dbReference>
<proteinExistence type="predicted"/>
<evidence type="ECO:0000256" key="6">
    <source>
        <dbReference type="ARBA" id="ARBA00022723"/>
    </source>
</evidence>
<evidence type="ECO:0000313" key="15">
    <source>
        <dbReference type="Proteomes" id="UP000250275"/>
    </source>
</evidence>
<dbReference type="AlphaFoldDB" id="A0A310S800"/>
<evidence type="ECO:0000256" key="10">
    <source>
        <dbReference type="ARBA" id="ARBA00023136"/>
    </source>
</evidence>
<reference evidence="14 15" key="1">
    <citation type="submission" date="2015-07" db="EMBL/GenBank/DDBJ databases">
        <title>The genome of Eufriesea mexicana.</title>
        <authorList>
            <person name="Pan H."/>
            <person name="Kapheim K."/>
        </authorList>
    </citation>
    <scope>NUCLEOTIDE SEQUENCE [LARGE SCALE GENOMIC DNA]</scope>
    <source>
        <strain evidence="14">0111107269</strain>
        <tissue evidence="14">Whole body</tissue>
    </source>
</reference>
<dbReference type="PROSITE" id="PS50939">
    <property type="entry name" value="CYTOCHROME_B561"/>
    <property type="match status" value="1"/>
</dbReference>
<dbReference type="Pfam" id="PF03188">
    <property type="entry name" value="Cytochrom_B561"/>
    <property type="match status" value="1"/>
</dbReference>
<evidence type="ECO:0000256" key="8">
    <source>
        <dbReference type="ARBA" id="ARBA00022989"/>
    </source>
</evidence>
<comment type="subcellular location">
    <subcellularLocation>
        <location evidence="2">Membrane</location>
        <topology evidence="2">Multi-pass membrane protein</topology>
    </subcellularLocation>
</comment>
<comment type="cofactor">
    <cofactor evidence="1">
        <name>heme b</name>
        <dbReference type="ChEBI" id="CHEBI:60344"/>
    </cofactor>
</comment>
<evidence type="ECO:0000259" key="13">
    <source>
        <dbReference type="PROSITE" id="PS50939"/>
    </source>
</evidence>
<dbReference type="PANTHER" id="PTHR15422">
    <property type="entry name" value="OS05G0565100 PROTEIN"/>
    <property type="match status" value="1"/>
</dbReference>
<name>A0A310S800_9HYME</name>
<dbReference type="SMART" id="SM00665">
    <property type="entry name" value="B561"/>
    <property type="match status" value="1"/>
</dbReference>
<gene>
    <name evidence="14" type="ORF">WN48_00638</name>
</gene>
<feature type="transmembrane region" description="Helical" evidence="12">
    <location>
        <begin position="232"/>
        <end position="254"/>
    </location>
</feature>
<keyword evidence="6" id="KW-0479">Metal-binding</keyword>
<keyword evidence="15" id="KW-1185">Reference proteome</keyword>
<feature type="transmembrane region" description="Helical" evidence="12">
    <location>
        <begin position="379"/>
        <end position="398"/>
    </location>
</feature>
<keyword evidence="4" id="KW-0349">Heme</keyword>
<keyword evidence="9" id="KW-0408">Iron</keyword>
<keyword evidence="8 12" id="KW-1133">Transmembrane helix</keyword>
<accession>A0A310S800</accession>
<evidence type="ECO:0000256" key="4">
    <source>
        <dbReference type="ARBA" id="ARBA00022617"/>
    </source>
</evidence>
<dbReference type="GO" id="GO:0140575">
    <property type="term" value="F:transmembrane monodehydroascorbate reductase activity"/>
    <property type="evidence" value="ECO:0007669"/>
    <property type="project" value="InterPro"/>
</dbReference>
<dbReference type="InterPro" id="IPR045150">
    <property type="entry name" value="CYB561D1/2"/>
</dbReference>
<dbReference type="EC" id="7.2.1.3" evidence="11"/>
<dbReference type="GO" id="GO:0140571">
    <property type="term" value="F:transmembrane ascorbate ferrireductase activity"/>
    <property type="evidence" value="ECO:0007669"/>
    <property type="project" value="UniProtKB-EC"/>
</dbReference>
<dbReference type="PANTHER" id="PTHR15422:SF45">
    <property type="entry name" value="CYTOCHROME B561 DOMAIN-CONTAINING PROTEIN"/>
    <property type="match status" value="1"/>
</dbReference>
<evidence type="ECO:0000256" key="2">
    <source>
        <dbReference type="ARBA" id="ARBA00004141"/>
    </source>
</evidence>
<dbReference type="EMBL" id="KQ770716">
    <property type="protein sequence ID" value="OAD52618.1"/>
    <property type="molecule type" value="Genomic_DNA"/>
</dbReference>
<dbReference type="InterPro" id="IPR036259">
    <property type="entry name" value="MFS_trans_sf"/>
</dbReference>
<evidence type="ECO:0000256" key="3">
    <source>
        <dbReference type="ARBA" id="ARBA00022448"/>
    </source>
</evidence>
<feature type="transmembrane region" description="Helical" evidence="12">
    <location>
        <begin position="308"/>
        <end position="327"/>
    </location>
</feature>
<evidence type="ECO:0000313" key="14">
    <source>
        <dbReference type="EMBL" id="OAD52618.1"/>
    </source>
</evidence>
<feature type="transmembrane region" description="Helical" evidence="12">
    <location>
        <begin position="274"/>
        <end position="296"/>
    </location>
</feature>
<protein>
    <recommendedName>
        <fullName evidence="11">ascorbate ferrireductase (transmembrane)</fullName>
        <ecNumber evidence="11">7.2.1.3</ecNumber>
    </recommendedName>
</protein>
<sequence length="415" mass="46628">MVIVRVVMTTPDQHKPAVSGVTCWQDRSCELSLRVPFFESGLSWRSNFFRDDLKLNVHKAPKKKSHPMGNQLSLHEEVVLPYIAVECRETILLSRPFSAEFTRPPKKDLRYVVGKKKKHKLLPQRIRATTWSYKNKEPYSIITLSKNQNFGYKVSKASVTILTNLQHNPNNRQTSTFQARRKDNSDHKMIDQPAGKGPPSAIMLVFSVLTHVLLLAPVIYILVLAFNSYSFFSWHPICMSVGVGLLITEAIFSVSGEAYLGWKVSRFNRVTIHWILHMVGLALVLVGLIIIVVNKINNNKEHFATPHAILGLVSIILAFLTAAFGIVTKNSRWLYPRFRPVLLKIVHAFGGILVTILLLATLITGTYTRWWPGGDTGRSLTFTAFFIAGFFILLKPVLGAVSRSKVVFGPPPATT</sequence>
<dbReference type="SUPFAM" id="SSF103473">
    <property type="entry name" value="MFS general substrate transporter"/>
    <property type="match status" value="1"/>
</dbReference>
<evidence type="ECO:0000256" key="7">
    <source>
        <dbReference type="ARBA" id="ARBA00022982"/>
    </source>
</evidence>
<evidence type="ECO:0000256" key="11">
    <source>
        <dbReference type="ARBA" id="ARBA00024225"/>
    </source>
</evidence>
<organism evidence="14 15">
    <name type="scientific">Eufriesea mexicana</name>
    <dbReference type="NCBI Taxonomy" id="516756"/>
    <lineage>
        <taxon>Eukaryota</taxon>
        <taxon>Metazoa</taxon>
        <taxon>Ecdysozoa</taxon>
        <taxon>Arthropoda</taxon>
        <taxon>Hexapoda</taxon>
        <taxon>Insecta</taxon>
        <taxon>Pterygota</taxon>
        <taxon>Neoptera</taxon>
        <taxon>Endopterygota</taxon>
        <taxon>Hymenoptera</taxon>
        <taxon>Apocrita</taxon>
        <taxon>Aculeata</taxon>
        <taxon>Apoidea</taxon>
        <taxon>Anthophila</taxon>
        <taxon>Apidae</taxon>
        <taxon>Eufriesea</taxon>
    </lineage>
</organism>
<keyword evidence="5 12" id="KW-0812">Transmembrane</keyword>
<keyword evidence="7" id="KW-0249">Electron transport</keyword>
<keyword evidence="3" id="KW-0813">Transport</keyword>
<dbReference type="Gene3D" id="1.20.120.1770">
    <property type="match status" value="1"/>
</dbReference>
<evidence type="ECO:0000256" key="12">
    <source>
        <dbReference type="SAM" id="Phobius"/>
    </source>
</evidence>
<dbReference type="OrthoDB" id="432881at2759"/>
<dbReference type="GO" id="GO:0016020">
    <property type="term" value="C:membrane"/>
    <property type="evidence" value="ECO:0007669"/>
    <property type="project" value="UniProtKB-SubCell"/>
</dbReference>
<dbReference type="CDD" id="cd08761">
    <property type="entry name" value="Cyt_b561_CYB561D2_like"/>
    <property type="match status" value="1"/>
</dbReference>
<evidence type="ECO:0000256" key="9">
    <source>
        <dbReference type="ARBA" id="ARBA00023004"/>
    </source>
</evidence>
<dbReference type="InterPro" id="IPR006593">
    <property type="entry name" value="Cyt_b561/ferric_Rdtase_TM"/>
</dbReference>
<evidence type="ECO:0000256" key="5">
    <source>
        <dbReference type="ARBA" id="ARBA00022692"/>
    </source>
</evidence>